<evidence type="ECO:0000313" key="1">
    <source>
        <dbReference type="EMBL" id="MBZ5711182.1"/>
    </source>
</evidence>
<dbReference type="PANTHER" id="PTHR43747">
    <property type="entry name" value="FAD-BINDING PROTEIN"/>
    <property type="match status" value="1"/>
</dbReference>
<proteinExistence type="predicted"/>
<dbReference type="InterPro" id="IPR006905">
    <property type="entry name" value="Flavin_halogenase"/>
</dbReference>
<dbReference type="InterPro" id="IPR036188">
    <property type="entry name" value="FAD/NAD-bd_sf"/>
</dbReference>
<evidence type="ECO:0000313" key="2">
    <source>
        <dbReference type="Proteomes" id="UP001139031"/>
    </source>
</evidence>
<comment type="caution">
    <text evidence="1">The sequence shown here is derived from an EMBL/GenBank/DDBJ whole genome shotgun (WGS) entry which is preliminary data.</text>
</comment>
<dbReference type="Proteomes" id="UP001139031">
    <property type="component" value="Unassembled WGS sequence"/>
</dbReference>
<dbReference type="SUPFAM" id="SSF51905">
    <property type="entry name" value="FAD/NAD(P)-binding domain"/>
    <property type="match status" value="1"/>
</dbReference>
<name>A0ABS7TSQ4_9BACT</name>
<dbReference type="Pfam" id="PF04820">
    <property type="entry name" value="Trp_halogenase"/>
    <property type="match status" value="1"/>
</dbReference>
<dbReference type="InterPro" id="IPR050816">
    <property type="entry name" value="Flavin-dep_Halogenase_NPB"/>
</dbReference>
<dbReference type="EMBL" id="JAIRAU010000024">
    <property type="protein sequence ID" value="MBZ5711182.1"/>
    <property type="molecule type" value="Genomic_DNA"/>
</dbReference>
<organism evidence="1 2">
    <name type="scientific">Nannocystis pusilla</name>
    <dbReference type="NCBI Taxonomy" id="889268"/>
    <lineage>
        <taxon>Bacteria</taxon>
        <taxon>Pseudomonadati</taxon>
        <taxon>Myxococcota</taxon>
        <taxon>Polyangia</taxon>
        <taxon>Nannocystales</taxon>
        <taxon>Nannocystaceae</taxon>
        <taxon>Nannocystis</taxon>
    </lineage>
</organism>
<accession>A0ABS7TSQ4</accession>
<reference evidence="1" key="1">
    <citation type="submission" date="2021-08" db="EMBL/GenBank/DDBJ databases">
        <authorList>
            <person name="Stevens D.C."/>
        </authorList>
    </citation>
    <scope>NUCLEOTIDE SEQUENCE</scope>
    <source>
        <strain evidence="1">DSM 53165</strain>
    </source>
</reference>
<protein>
    <submittedName>
        <fullName evidence="1">NAD(P)/FAD-dependent oxidoreductase</fullName>
    </submittedName>
</protein>
<keyword evidence="2" id="KW-1185">Reference proteome</keyword>
<dbReference type="Gene3D" id="3.50.50.60">
    <property type="entry name" value="FAD/NAD(P)-binding domain"/>
    <property type="match status" value="1"/>
</dbReference>
<sequence length="533" mass="60951">MEAARTVDVAVLGGGLAGNLIARQLRRQVPGLSVALFEKSTQGSFKVGESSVEIAGNYFTRRLGLTSYLYQHQLPKNGLRFFFDTPAKDADLFSMTELGSRHLLRLPSFQLDRARLETDLLRMNKEAGVDIHVGAKAHDLTLAPSSPEAGPGTHEFTVTEGEQQTRWRCKWLIDASGRASLVARDQELRVPTDLPISAVWGRFRGHADMDDMGPPEFRARVQNTARFLSTTHFCYPGYWIWFIPLGQDVMSVGWVGEKAQFSDAWRKPEGFLEFLKGHRAVWDLLRGGQAELIDILSYKQLAYGTKRFFRGEDRWFLLGEAAAFTDPFYSPGSDFIAIESDFIVDTIARDAAGESRADIAERSDAYDEFMQFRFAATVLLYRDLYSVLGSYELLKLKWDFDIACYYNLWAAPFFTDQHLDLRYLKGELRRKEFVLQGLENFARFFKQIEREMHARGGYYRKNLGQFCYQLDLVDFVDDMFAPRPRRQVMRTTEAIFNGTRDRGLAILQELGVVPQREAPTLPLYEFMLQDPLA</sequence>
<dbReference type="PRINTS" id="PR00420">
    <property type="entry name" value="RNGMNOXGNASE"/>
</dbReference>
<gene>
    <name evidence="1" type="ORF">K7C98_18195</name>
</gene>
<dbReference type="PANTHER" id="PTHR43747:SF1">
    <property type="entry name" value="SLR1998 PROTEIN"/>
    <property type="match status" value="1"/>
</dbReference>
<dbReference type="RefSeq" id="WP_224192955.1">
    <property type="nucleotide sequence ID" value="NZ_JAIRAU010000024.1"/>
</dbReference>